<feature type="non-terminal residue" evidence="3">
    <location>
        <position position="1"/>
    </location>
</feature>
<reference evidence="3" key="1">
    <citation type="journal article" date="2015" name="Nature">
        <title>Complex archaea that bridge the gap between prokaryotes and eukaryotes.</title>
        <authorList>
            <person name="Spang A."/>
            <person name="Saw J.H."/>
            <person name="Jorgensen S.L."/>
            <person name="Zaremba-Niedzwiedzka K."/>
            <person name="Martijn J."/>
            <person name="Lind A.E."/>
            <person name="van Eijk R."/>
            <person name="Schleper C."/>
            <person name="Guy L."/>
            <person name="Ettema T.J."/>
        </authorList>
    </citation>
    <scope>NUCLEOTIDE SEQUENCE</scope>
</reference>
<feature type="compositionally biased region" description="Polar residues" evidence="1">
    <location>
        <begin position="108"/>
        <end position="118"/>
    </location>
</feature>
<keyword evidence="2" id="KW-1133">Transmembrane helix</keyword>
<keyword evidence="2" id="KW-0812">Transmembrane</keyword>
<name>A0A0F8Y704_9ZZZZ</name>
<protein>
    <recommendedName>
        <fullName evidence="4">DUF4190 domain-containing protein</fullName>
    </recommendedName>
</protein>
<feature type="region of interest" description="Disordered" evidence="1">
    <location>
        <begin position="108"/>
        <end position="127"/>
    </location>
</feature>
<proteinExistence type="predicted"/>
<evidence type="ECO:0000256" key="1">
    <source>
        <dbReference type="SAM" id="MobiDB-lite"/>
    </source>
</evidence>
<feature type="non-terminal residue" evidence="3">
    <location>
        <position position="395"/>
    </location>
</feature>
<feature type="transmembrane region" description="Helical" evidence="2">
    <location>
        <begin position="12"/>
        <end position="34"/>
    </location>
</feature>
<dbReference type="EMBL" id="LAZR01055109">
    <property type="protein sequence ID" value="KKK77118.1"/>
    <property type="molecule type" value="Genomic_DNA"/>
</dbReference>
<organism evidence="3">
    <name type="scientific">marine sediment metagenome</name>
    <dbReference type="NCBI Taxonomy" id="412755"/>
    <lineage>
        <taxon>unclassified sequences</taxon>
        <taxon>metagenomes</taxon>
        <taxon>ecological metagenomes</taxon>
    </lineage>
</organism>
<keyword evidence="2" id="KW-0472">Membrane</keyword>
<dbReference type="AlphaFoldDB" id="A0A0F8Y704"/>
<feature type="transmembrane region" description="Helical" evidence="2">
    <location>
        <begin position="40"/>
        <end position="58"/>
    </location>
</feature>
<sequence>TNGPLKIEIYKTSGLAVACLTLGIIAILGCWIPVLNVISMILALVGLGLGIGASLSILRKKARGNGIAIVGGMLCIISLGTGIKVNLSAVKVIDEVLTEMESSIEQQVLETEPVSNEPRNVYDPRESKVNYDSEVSSAKKSYGKMIKEPGLEAAFVEKDTEVLVSKVRSVSVAENYGKERLRLSMSVKLPRKAISATDGKIEKAIAGSGTNVLGDAPWDKQIDVRRRLKEDGRTCEFKVHLLVPDEREKKLKEITGELEYLTASGTKKIDLGMMDFRAGVKSSKAGFSISKVGPSEWEEGSTTMSLKVDLQRGFLKSVKLYDENGEELDVSKSGTSYSGSRLLNLDFRARGQFPSKGRIVLDVWDNVKKHKVGFKALDISLGRDDPSVDEATGLL</sequence>
<evidence type="ECO:0008006" key="4">
    <source>
        <dbReference type="Google" id="ProtNLM"/>
    </source>
</evidence>
<comment type="caution">
    <text evidence="3">The sequence shown here is derived from an EMBL/GenBank/DDBJ whole genome shotgun (WGS) entry which is preliminary data.</text>
</comment>
<accession>A0A0F8Y704</accession>
<feature type="transmembrane region" description="Helical" evidence="2">
    <location>
        <begin position="65"/>
        <end position="83"/>
    </location>
</feature>
<gene>
    <name evidence="3" type="ORF">LCGC14_2856820</name>
</gene>
<evidence type="ECO:0000313" key="3">
    <source>
        <dbReference type="EMBL" id="KKK77118.1"/>
    </source>
</evidence>
<evidence type="ECO:0000256" key="2">
    <source>
        <dbReference type="SAM" id="Phobius"/>
    </source>
</evidence>